<sequence length="339" mass="36143">MRKPTRTSAPAASVQLERLQLHGWSWQAEGCRIAAARVCLRGLAARPAGHAGAALPFESLTVGEVDCQGVEMELRAPLAHAAGWARAAAPGAWHLDALGGLHGFVHAFITDALWKVDAEVRVPVAHGAVDFDQVTVAHIGPDSSMGLSRGGLYVDARHGGRQYLYLWTEGEMPGATYEQRDGGGRRGSRGRLDVRQFVHGVLAGGLLGAGALPGRPAHRRLAATLDRTRLNGELQLGDGALGSADLHLVLEGHEQGSNKVVVSAAVVSHKLLLRLHELRASQARGRLDGRAWRCGAVSADLSVKWTRSRDPHAEVLVVHAGHLTLRDLAWPHPEPGPKA</sequence>
<keyword evidence="2" id="KW-1185">Reference proteome</keyword>
<organism evidence="1 2">
    <name type="scientific">Caldimonas aquatica</name>
    <dbReference type="NCBI Taxonomy" id="376175"/>
    <lineage>
        <taxon>Bacteria</taxon>
        <taxon>Pseudomonadati</taxon>
        <taxon>Pseudomonadota</taxon>
        <taxon>Betaproteobacteria</taxon>
        <taxon>Burkholderiales</taxon>
        <taxon>Sphaerotilaceae</taxon>
        <taxon>Caldimonas</taxon>
    </lineage>
</organism>
<dbReference type="Proteomes" id="UP001163266">
    <property type="component" value="Chromosome"/>
</dbReference>
<reference evidence="1" key="1">
    <citation type="submission" date="2022-10" db="EMBL/GenBank/DDBJ databases">
        <title>Complete genome sequence of Schlegelella aquatica LMG 23380.</title>
        <authorList>
            <person name="Musilova J."/>
            <person name="Kourilova X."/>
            <person name="Bezdicek M."/>
            <person name="Hermankova K."/>
            <person name="Obruca S."/>
            <person name="Sedlar K."/>
        </authorList>
    </citation>
    <scope>NUCLEOTIDE SEQUENCE</scope>
    <source>
        <strain evidence="1">LMG 23380</strain>
    </source>
</reference>
<evidence type="ECO:0000313" key="1">
    <source>
        <dbReference type="EMBL" id="UZD54798.1"/>
    </source>
</evidence>
<accession>A0ABY6MS42</accession>
<protein>
    <recommendedName>
        <fullName evidence="3">DUF2804 family protein</fullName>
    </recommendedName>
</protein>
<dbReference type="EMBL" id="CP110257">
    <property type="protein sequence ID" value="UZD54798.1"/>
    <property type="molecule type" value="Genomic_DNA"/>
</dbReference>
<gene>
    <name evidence="1" type="ORF">OMP39_14220</name>
</gene>
<evidence type="ECO:0008006" key="3">
    <source>
        <dbReference type="Google" id="ProtNLM"/>
    </source>
</evidence>
<name>A0ABY6MS42_9BURK</name>
<evidence type="ECO:0000313" key="2">
    <source>
        <dbReference type="Proteomes" id="UP001163266"/>
    </source>
</evidence>
<dbReference type="RefSeq" id="WP_264892447.1">
    <property type="nucleotide sequence ID" value="NZ_CP110257.1"/>
</dbReference>
<proteinExistence type="predicted"/>